<dbReference type="Pfam" id="PF03717">
    <property type="entry name" value="PBP_dimer"/>
    <property type="match status" value="1"/>
</dbReference>
<keyword evidence="7" id="KW-0812">Transmembrane</keyword>
<dbReference type="SUPFAM" id="SSF56519">
    <property type="entry name" value="Penicillin binding protein dimerisation domain"/>
    <property type="match status" value="1"/>
</dbReference>
<evidence type="ECO:0000256" key="12">
    <source>
        <dbReference type="ARBA" id="ARBA00023316"/>
    </source>
</evidence>
<evidence type="ECO:0000256" key="8">
    <source>
        <dbReference type="ARBA" id="ARBA00022960"/>
    </source>
</evidence>
<sequence>MGKSKKKKSHLPLRMNILFFVIFLLFASLILQLGVVQILYGEDAQEEINRTENTTIHTPVPRGKMYDRFGRVLVDNEPLYSITYTPPKGVQPMDRLELAEDLADYISMGDKKELEKIVRERDLKEYYYLLHEKEVNERVTPEEAENLSNGKVYQLMLDRITEEEIKTIPFEKYQVIAIKKELDQASALAPHIIKNEDITIEEYATVAEHLNQLPGINVTSDWNRKYPFEGTLRNYIGSITTAEQGIPKANQDYYLSLDYSRNDRVGKSGLEEEYESVLRGTKEKIRYETDKKHNIVNSEVVRQGSRGDDLVLSIDIELQKRVDEIVARRLKEEIARQPYKNRFLEDAMVVMMDPNTGEVLAVSGMHYNRDRESDEPLVEDHSYKVLQAQHLPGSTVKGATVLMALHEGVMKPGETIYDRTLKLKGSQDKSSWRTLGPVNDITALQKSSNVYMFLAAIRMGGDTYIPNDPLGFRSGTYEKFLYYYNQFGLGVPTGIDMPYEAVGYIGEDPIPGTQLDLMIGQYNSYTTMQLAQYVSTIANDGYRVKPHLVKEIRKPSNEPGELGPVSQNINTTVLNRIDMEQKYIDRVQLGFQYAFQRPGGTAYGYFDDVDYSPAGKTGTAENAVYLEDSNGKPYKIDTENLTMVGYAPHNDPEVAFSVVVPHVGKGAGSGINKYITKDILDAYFELKKERSKEGVKNLNEKLDVEDDDKKEEE</sequence>
<feature type="domain" description="Penicillin-binding protein dimerisation" evidence="16">
    <location>
        <begin position="58"/>
        <end position="297"/>
    </location>
</feature>
<dbReference type="AlphaFoldDB" id="A0A1H4FL60"/>
<dbReference type="InterPro" id="IPR036138">
    <property type="entry name" value="PBP_dimer_sf"/>
</dbReference>
<dbReference type="Gene3D" id="3.40.710.10">
    <property type="entry name" value="DD-peptidase/beta-lactamase superfamily"/>
    <property type="match status" value="1"/>
</dbReference>
<dbReference type="GO" id="GO:0051301">
    <property type="term" value="P:cell division"/>
    <property type="evidence" value="ECO:0007669"/>
    <property type="project" value="UniProtKB-KW"/>
</dbReference>
<evidence type="ECO:0000259" key="15">
    <source>
        <dbReference type="Pfam" id="PF00905"/>
    </source>
</evidence>
<organism evidence="17 18">
    <name type="scientific">Thalassobacillus cyri</name>
    <dbReference type="NCBI Taxonomy" id="571932"/>
    <lineage>
        <taxon>Bacteria</taxon>
        <taxon>Bacillati</taxon>
        <taxon>Bacillota</taxon>
        <taxon>Bacilli</taxon>
        <taxon>Bacillales</taxon>
        <taxon>Bacillaceae</taxon>
        <taxon>Thalassobacillus</taxon>
    </lineage>
</organism>
<dbReference type="UniPathway" id="UPA00219"/>
<dbReference type="GO" id="GO:0009002">
    <property type="term" value="F:serine-type D-Ala-D-Ala carboxypeptidase activity"/>
    <property type="evidence" value="ECO:0007669"/>
    <property type="project" value="UniProtKB-EC"/>
</dbReference>
<comment type="subcellular location">
    <subcellularLocation>
        <location evidence="2">Cell membrane</location>
    </subcellularLocation>
    <subcellularLocation>
        <location evidence="1">Membrane</location>
        <topology evidence="1">Single-pass membrane protein</topology>
    </subcellularLocation>
</comment>
<evidence type="ECO:0000256" key="9">
    <source>
        <dbReference type="ARBA" id="ARBA00022984"/>
    </source>
</evidence>
<dbReference type="PANTHER" id="PTHR30627">
    <property type="entry name" value="PEPTIDOGLYCAN D,D-TRANSPEPTIDASE"/>
    <property type="match status" value="1"/>
</dbReference>
<keyword evidence="17" id="KW-0132">Cell division</keyword>
<dbReference type="RefSeq" id="WP_093045582.1">
    <property type="nucleotide sequence ID" value="NZ_FNQR01000011.1"/>
</dbReference>
<keyword evidence="17" id="KW-0131">Cell cycle</keyword>
<accession>A0A1H4FL60</accession>
<reference evidence="17 18" key="1">
    <citation type="submission" date="2016-10" db="EMBL/GenBank/DDBJ databases">
        <authorList>
            <person name="de Groot N.N."/>
        </authorList>
    </citation>
    <scope>NUCLEOTIDE SEQUENCE [LARGE SCALE GENOMIC DNA]</scope>
    <source>
        <strain evidence="17 18">CCM7597</strain>
    </source>
</reference>
<evidence type="ECO:0000256" key="3">
    <source>
        <dbReference type="ARBA" id="ARBA00004752"/>
    </source>
</evidence>
<proteinExistence type="inferred from homology"/>
<evidence type="ECO:0000256" key="5">
    <source>
        <dbReference type="ARBA" id="ARBA00012448"/>
    </source>
</evidence>
<evidence type="ECO:0000313" key="17">
    <source>
        <dbReference type="EMBL" id="SEA97222.1"/>
    </source>
</evidence>
<dbReference type="PANTHER" id="PTHR30627:SF2">
    <property type="entry name" value="PEPTIDOGLYCAN D,D-TRANSPEPTIDASE MRDA"/>
    <property type="match status" value="1"/>
</dbReference>
<protein>
    <recommendedName>
        <fullName evidence="5">serine-type D-Ala-D-Ala carboxypeptidase</fullName>
        <ecNumber evidence="5">3.4.16.4</ecNumber>
    </recommendedName>
</protein>
<evidence type="ECO:0000256" key="10">
    <source>
        <dbReference type="ARBA" id="ARBA00022989"/>
    </source>
</evidence>
<evidence type="ECO:0000256" key="14">
    <source>
        <dbReference type="SAM" id="MobiDB-lite"/>
    </source>
</evidence>
<comment type="pathway">
    <text evidence="3">Cell wall biogenesis; peptidoglycan biosynthesis.</text>
</comment>
<dbReference type="GO" id="GO:0008658">
    <property type="term" value="F:penicillin binding"/>
    <property type="evidence" value="ECO:0007669"/>
    <property type="project" value="InterPro"/>
</dbReference>
<evidence type="ECO:0000256" key="1">
    <source>
        <dbReference type="ARBA" id="ARBA00004167"/>
    </source>
</evidence>
<dbReference type="GO" id="GO:0008360">
    <property type="term" value="P:regulation of cell shape"/>
    <property type="evidence" value="ECO:0007669"/>
    <property type="project" value="UniProtKB-KW"/>
</dbReference>
<feature type="compositionally biased region" description="Acidic residues" evidence="14">
    <location>
        <begin position="703"/>
        <end position="713"/>
    </location>
</feature>
<keyword evidence="12" id="KW-0961">Cell wall biogenesis/degradation</keyword>
<dbReference type="GO" id="GO:0005886">
    <property type="term" value="C:plasma membrane"/>
    <property type="evidence" value="ECO:0007669"/>
    <property type="project" value="UniProtKB-SubCell"/>
</dbReference>
<feature type="compositionally biased region" description="Basic and acidic residues" evidence="14">
    <location>
        <begin position="690"/>
        <end position="702"/>
    </location>
</feature>
<evidence type="ECO:0000256" key="13">
    <source>
        <dbReference type="ARBA" id="ARBA00034000"/>
    </source>
</evidence>
<evidence type="ECO:0000313" key="18">
    <source>
        <dbReference type="Proteomes" id="UP000198584"/>
    </source>
</evidence>
<dbReference type="EC" id="3.4.16.4" evidence="5"/>
<dbReference type="InterPro" id="IPR012338">
    <property type="entry name" value="Beta-lactam/transpept-like"/>
</dbReference>
<dbReference type="GO" id="GO:0071972">
    <property type="term" value="F:peptidoglycan L,D-transpeptidase activity"/>
    <property type="evidence" value="ECO:0007669"/>
    <property type="project" value="TreeGrafter"/>
</dbReference>
<keyword evidence="8" id="KW-0133">Cell shape</keyword>
<evidence type="ECO:0000259" key="16">
    <source>
        <dbReference type="Pfam" id="PF03717"/>
    </source>
</evidence>
<dbReference type="SUPFAM" id="SSF56601">
    <property type="entry name" value="beta-lactamase/transpeptidase-like"/>
    <property type="match status" value="1"/>
</dbReference>
<comment type="similarity">
    <text evidence="4">Belongs to the transpeptidase family.</text>
</comment>
<keyword evidence="9" id="KW-0573">Peptidoglycan synthesis</keyword>
<feature type="region of interest" description="Disordered" evidence="14">
    <location>
        <begin position="690"/>
        <end position="713"/>
    </location>
</feature>
<dbReference type="InterPro" id="IPR050515">
    <property type="entry name" value="Beta-lactam/transpept"/>
</dbReference>
<evidence type="ECO:0000256" key="11">
    <source>
        <dbReference type="ARBA" id="ARBA00023136"/>
    </source>
</evidence>
<evidence type="ECO:0000256" key="6">
    <source>
        <dbReference type="ARBA" id="ARBA00022475"/>
    </source>
</evidence>
<dbReference type="Gene3D" id="3.90.1310.10">
    <property type="entry name" value="Penicillin-binding protein 2a (Domain 2)"/>
    <property type="match status" value="1"/>
</dbReference>
<keyword evidence="11" id="KW-0472">Membrane</keyword>
<keyword evidence="18" id="KW-1185">Reference proteome</keyword>
<dbReference type="Gene3D" id="1.10.10.1230">
    <property type="entry name" value="Penicillin-binding protein, N-terminal non-catalytic domain, head sub-domain"/>
    <property type="match status" value="1"/>
</dbReference>
<dbReference type="Proteomes" id="UP000198584">
    <property type="component" value="Unassembled WGS sequence"/>
</dbReference>
<gene>
    <name evidence="17" type="ORF">SAMN05421743_111147</name>
</gene>
<feature type="domain" description="Penicillin-binding protein transpeptidase" evidence="15">
    <location>
        <begin position="348"/>
        <end position="681"/>
    </location>
</feature>
<evidence type="ECO:0000256" key="7">
    <source>
        <dbReference type="ARBA" id="ARBA00022692"/>
    </source>
</evidence>
<keyword evidence="6" id="KW-1003">Cell membrane</keyword>
<dbReference type="GO" id="GO:0071555">
    <property type="term" value="P:cell wall organization"/>
    <property type="evidence" value="ECO:0007669"/>
    <property type="project" value="UniProtKB-KW"/>
</dbReference>
<dbReference type="GO" id="GO:0009252">
    <property type="term" value="P:peptidoglycan biosynthetic process"/>
    <property type="evidence" value="ECO:0007669"/>
    <property type="project" value="UniProtKB-UniPathway"/>
</dbReference>
<comment type="catalytic activity">
    <reaction evidence="13">
        <text>Preferential cleavage: (Ac)2-L-Lys-D-Ala-|-D-Ala. Also transpeptidation of peptidyl-alanyl moieties that are N-acyl substituents of D-alanine.</text>
        <dbReference type="EC" id="3.4.16.4"/>
    </reaction>
</comment>
<name>A0A1H4FL60_9BACI</name>
<dbReference type="Pfam" id="PF00905">
    <property type="entry name" value="Transpeptidase"/>
    <property type="match status" value="1"/>
</dbReference>
<dbReference type="STRING" id="571932.SAMN05421743_111147"/>
<dbReference type="EMBL" id="FNQR01000011">
    <property type="protein sequence ID" value="SEA97222.1"/>
    <property type="molecule type" value="Genomic_DNA"/>
</dbReference>
<keyword evidence="10" id="KW-1133">Transmembrane helix</keyword>
<dbReference type="InterPro" id="IPR005311">
    <property type="entry name" value="PBP_dimer"/>
</dbReference>
<dbReference type="InterPro" id="IPR001460">
    <property type="entry name" value="PCN-bd_Tpept"/>
</dbReference>
<evidence type="ECO:0000256" key="2">
    <source>
        <dbReference type="ARBA" id="ARBA00004236"/>
    </source>
</evidence>
<dbReference type="OrthoDB" id="9770103at2"/>
<evidence type="ECO:0000256" key="4">
    <source>
        <dbReference type="ARBA" id="ARBA00007171"/>
    </source>
</evidence>